<evidence type="ECO:0000313" key="3">
    <source>
        <dbReference type="Proteomes" id="UP000064525"/>
    </source>
</evidence>
<feature type="transmembrane region" description="Helical" evidence="1">
    <location>
        <begin position="59"/>
        <end position="79"/>
    </location>
</feature>
<evidence type="ECO:0000313" key="2">
    <source>
        <dbReference type="EMBL" id="CUU39142.1"/>
    </source>
</evidence>
<name>A0A099UEK8_9HELI</name>
<gene>
    <name evidence="2" type="ORF">BN2458_PEG0255</name>
</gene>
<reference evidence="3" key="1">
    <citation type="submission" date="2015-11" db="EMBL/GenBank/DDBJ databases">
        <authorList>
            <person name="Anvar S.Y."/>
        </authorList>
    </citation>
    <scope>NUCLEOTIDE SEQUENCE [LARGE SCALE GENOMIC DNA]</scope>
</reference>
<accession>A0A099UEK8</accession>
<dbReference type="KEGG" id="hty:BN2458_PEG0255"/>
<dbReference type="AlphaFoldDB" id="A0A099UEK8"/>
<proteinExistence type="predicted"/>
<organism evidence="2 3">
    <name type="scientific">Helicobacter typhlonius</name>
    <dbReference type="NCBI Taxonomy" id="76936"/>
    <lineage>
        <taxon>Bacteria</taxon>
        <taxon>Pseudomonadati</taxon>
        <taxon>Campylobacterota</taxon>
        <taxon>Epsilonproteobacteria</taxon>
        <taxon>Campylobacterales</taxon>
        <taxon>Helicobacteraceae</taxon>
        <taxon>Helicobacter</taxon>
    </lineage>
</organism>
<evidence type="ECO:0000256" key="1">
    <source>
        <dbReference type="SAM" id="Phobius"/>
    </source>
</evidence>
<dbReference type="PATRIC" id="fig|76936.10.peg.247"/>
<sequence length="283" mass="32105">MVFKELIEGINIELKILFKEFGNESLKDIFKRFKQRISKIWADIQSKWKEIIAGSLESAIMAFFSNFIIFVVNIIFTTLKSIVRIIRAGFTSLYQAVKIIVNPPKDMPKEDVMFEASKVFVSGLIGAIAMLSSEAIKTWLLSIPGLNAVLILPVPFTDETIGDALSLCISAAMGVVLSTIAIYYMDKYASKEKERRIQIQIMAQSGVVVQYNIAQTWFCFYDAYAYFNKAVQESTIMLENAKEQIELSSTMAKDSINEAKNATNELLEFMYQQDMNKIRNNRG</sequence>
<dbReference type="EMBL" id="LN907858">
    <property type="protein sequence ID" value="CUU39142.1"/>
    <property type="molecule type" value="Genomic_DNA"/>
</dbReference>
<dbReference type="GeneID" id="78152301"/>
<dbReference type="Proteomes" id="UP000064525">
    <property type="component" value="Chromosome I"/>
</dbReference>
<feature type="transmembrane region" description="Helical" evidence="1">
    <location>
        <begin position="164"/>
        <end position="185"/>
    </location>
</feature>
<keyword evidence="1" id="KW-1133">Transmembrane helix</keyword>
<feature type="transmembrane region" description="Helical" evidence="1">
    <location>
        <begin position="119"/>
        <end position="144"/>
    </location>
</feature>
<dbReference type="RefSeq" id="WP_034343861.1">
    <property type="nucleotide sequence ID" value="NZ_CAOMJD010000023.1"/>
</dbReference>
<protein>
    <submittedName>
        <fullName evidence="2">Uncharacterized protein</fullName>
    </submittedName>
</protein>
<keyword evidence="1" id="KW-0812">Transmembrane</keyword>
<keyword evidence="1" id="KW-0472">Membrane</keyword>